<name>A0ABR4E1F7_9PEZI</name>
<feature type="transmembrane region" description="Helical" evidence="2">
    <location>
        <begin position="547"/>
        <end position="567"/>
    </location>
</feature>
<evidence type="ECO:0000256" key="1">
    <source>
        <dbReference type="SAM" id="MobiDB-lite"/>
    </source>
</evidence>
<feature type="transmembrane region" description="Helical" evidence="2">
    <location>
        <begin position="444"/>
        <end position="461"/>
    </location>
</feature>
<feature type="transmembrane region" description="Helical" evidence="2">
    <location>
        <begin position="278"/>
        <end position="297"/>
    </location>
</feature>
<feature type="transmembrane region" description="Helical" evidence="2">
    <location>
        <begin position="509"/>
        <end position="527"/>
    </location>
</feature>
<keyword evidence="2" id="KW-0472">Membrane</keyword>
<feature type="compositionally biased region" description="Acidic residues" evidence="1">
    <location>
        <begin position="606"/>
        <end position="619"/>
    </location>
</feature>
<dbReference type="Proteomes" id="UP001600888">
    <property type="component" value="Unassembled WGS sequence"/>
</dbReference>
<sequence>MAADGCSLFVDYRRLRQSIYLHNLSLSNRCNGTDSTSTSPSDGLSSQVSRTAAVLLRDCALVRVTPTDLPSTPTSRSSNPGLLHPISISTQISHSKSGHSDAALRLNPPPSRNTSVLPPLRNKRALAMPWAWTSSPTAMASSSSSSCFSPSSSAHACFARAASVLLSSTTKTTAYLALVALCLPMALGHDHSVENIPDGDATSPEPIDSTLWAHIFVNMLAFGVLFPLGMVLGITKSRWHVPVQTLSSILALLGYALGHMHGGREFLPTNVHAHFGDWVYFQMFAQIIVGVYLRLHLEKGIHKRIRPVIRIIHSINGKTFPVVAWAQMLFGGITALGFCQGDHLGQCLAHFIMGSAFIAYGILLTIAMLVGQLWIKRTGRSQEFFDSVVIAAWGCVNTFTEHRWGTAWVKNDWQHTTMGIVWWCAGLAGIWLSKDRLGRPKRNFIPGFVIAITGWAMSAHPQDLMISAMTHKAFGYTLMAAGFTRMVEVSFVLQDKVGISDDGYDTHSFQYIPVFLLYASGFLFMGATEEQMHLVNSSGIDAVAYVLILYSLAFLVFLFANVLVYIYDRSVNLNGHTKGINGHAHGSNGHTLAPAQERRLRDAEEFELDDIMSDEDEEDAQRQKLLKEEKDDVDGDGEGLSSPSTVGRNNDRVA</sequence>
<dbReference type="CDD" id="cd08760">
    <property type="entry name" value="Cyt_b561_FRRS1_like"/>
    <property type="match status" value="1"/>
</dbReference>
<feature type="transmembrane region" description="Helical" evidence="2">
    <location>
        <begin position="239"/>
        <end position="258"/>
    </location>
</feature>
<feature type="transmembrane region" description="Helical" evidence="2">
    <location>
        <begin position="318"/>
        <end position="338"/>
    </location>
</feature>
<feature type="transmembrane region" description="Helical" evidence="2">
    <location>
        <begin position="211"/>
        <end position="232"/>
    </location>
</feature>
<organism evidence="5 6">
    <name type="scientific">Diaporthe vaccinii</name>
    <dbReference type="NCBI Taxonomy" id="105482"/>
    <lineage>
        <taxon>Eukaryota</taxon>
        <taxon>Fungi</taxon>
        <taxon>Dikarya</taxon>
        <taxon>Ascomycota</taxon>
        <taxon>Pezizomycotina</taxon>
        <taxon>Sordariomycetes</taxon>
        <taxon>Sordariomycetidae</taxon>
        <taxon>Diaporthales</taxon>
        <taxon>Diaporthaceae</taxon>
        <taxon>Diaporthe</taxon>
        <taxon>Diaporthe eres species complex</taxon>
    </lineage>
</organism>
<comment type="caution">
    <text evidence="5">The sequence shown here is derived from an EMBL/GenBank/DDBJ whole genome shotgun (WGS) entry which is preliminary data.</text>
</comment>
<feature type="transmembrane region" description="Helical" evidence="2">
    <location>
        <begin position="350"/>
        <end position="371"/>
    </location>
</feature>
<evidence type="ECO:0000259" key="4">
    <source>
        <dbReference type="Pfam" id="PF10355"/>
    </source>
</evidence>
<dbReference type="Pfam" id="PF10355">
    <property type="entry name" value="Ytp1"/>
    <property type="match status" value="1"/>
</dbReference>
<dbReference type="Pfam" id="PF10348">
    <property type="entry name" value="DUF2427"/>
    <property type="match status" value="1"/>
</dbReference>
<dbReference type="PANTHER" id="PTHR31685">
    <property type="entry name" value="INTEGRAL MEMBRANE PROTEIN (AFU_ORTHOLOGUE AFUA_6G12730)-RELATED"/>
    <property type="match status" value="1"/>
</dbReference>
<keyword evidence="2" id="KW-0812">Transmembrane</keyword>
<accession>A0ABR4E1F7</accession>
<protein>
    <recommendedName>
        <fullName evidence="7">YTP1</fullName>
    </recommendedName>
</protein>
<evidence type="ECO:0000259" key="3">
    <source>
        <dbReference type="Pfam" id="PF10348"/>
    </source>
</evidence>
<evidence type="ECO:0008006" key="7">
    <source>
        <dbReference type="Google" id="ProtNLM"/>
    </source>
</evidence>
<feature type="domain" description="DUF2427" evidence="3">
    <location>
        <begin position="196"/>
        <end position="296"/>
    </location>
</feature>
<dbReference type="InterPro" id="IPR018825">
    <property type="entry name" value="DUF2427"/>
</dbReference>
<feature type="domain" description="Protein YTP1-like C-terminal" evidence="4">
    <location>
        <begin position="324"/>
        <end position="567"/>
    </location>
</feature>
<evidence type="ECO:0000313" key="6">
    <source>
        <dbReference type="Proteomes" id="UP001600888"/>
    </source>
</evidence>
<feature type="region of interest" description="Disordered" evidence="1">
    <location>
        <begin position="606"/>
        <end position="654"/>
    </location>
</feature>
<reference evidence="5 6" key="1">
    <citation type="submission" date="2024-03" db="EMBL/GenBank/DDBJ databases">
        <title>A high-quality draft genome sequence of Diaporthe vaccinii, a causative agent of upright dieback and viscid rot disease in cranberry plants.</title>
        <authorList>
            <person name="Sarrasin M."/>
            <person name="Lang B.F."/>
            <person name="Burger G."/>
        </authorList>
    </citation>
    <scope>NUCLEOTIDE SEQUENCE [LARGE SCALE GENOMIC DNA]</scope>
    <source>
        <strain evidence="5 6">IS7</strain>
    </source>
</reference>
<proteinExistence type="predicted"/>
<feature type="transmembrane region" description="Helical" evidence="2">
    <location>
        <begin position="473"/>
        <end position="493"/>
    </location>
</feature>
<gene>
    <name evidence="5" type="ORF">FJTKL_01024</name>
</gene>
<keyword evidence="2" id="KW-1133">Transmembrane helix</keyword>
<dbReference type="PANTHER" id="PTHR31685:SF2">
    <property type="entry name" value="PROTEIN YTP1"/>
    <property type="match status" value="1"/>
</dbReference>
<dbReference type="InterPro" id="IPR018827">
    <property type="entry name" value="YTP1_C"/>
</dbReference>
<keyword evidence="6" id="KW-1185">Reference proteome</keyword>
<evidence type="ECO:0000313" key="5">
    <source>
        <dbReference type="EMBL" id="KAL2276257.1"/>
    </source>
</evidence>
<feature type="region of interest" description="Disordered" evidence="1">
    <location>
        <begin position="98"/>
        <end position="117"/>
    </location>
</feature>
<feature type="compositionally biased region" description="Basic and acidic residues" evidence="1">
    <location>
        <begin position="620"/>
        <end position="630"/>
    </location>
</feature>
<evidence type="ECO:0000256" key="2">
    <source>
        <dbReference type="SAM" id="Phobius"/>
    </source>
</evidence>
<dbReference type="EMBL" id="JBAWTH010000119">
    <property type="protein sequence ID" value="KAL2276257.1"/>
    <property type="molecule type" value="Genomic_DNA"/>
</dbReference>